<dbReference type="AlphaFoldDB" id="A0AAV7BCD2"/>
<dbReference type="InterPro" id="IPR036390">
    <property type="entry name" value="WH_DNA-bd_sf"/>
</dbReference>
<dbReference type="GO" id="GO:0005096">
    <property type="term" value="F:GTPase activator activity"/>
    <property type="evidence" value="ECO:0007669"/>
    <property type="project" value="TreeGrafter"/>
</dbReference>
<dbReference type="InterPro" id="IPR036388">
    <property type="entry name" value="WH-like_DNA-bd_sf"/>
</dbReference>
<name>A0AAV7BCD2_ENGPU</name>
<dbReference type="GO" id="GO:0035556">
    <property type="term" value="P:intracellular signal transduction"/>
    <property type="evidence" value="ECO:0007669"/>
    <property type="project" value="InterPro"/>
</dbReference>
<reference evidence="2" key="1">
    <citation type="thesis" date="2020" institute="ProQuest LLC" country="789 East Eisenhower Parkway, Ann Arbor, MI, USA">
        <title>Comparative Genomics and Chromosome Evolution.</title>
        <authorList>
            <person name="Mudd A.B."/>
        </authorList>
    </citation>
    <scope>NUCLEOTIDE SEQUENCE</scope>
    <source>
        <strain evidence="2">237g6f4</strain>
        <tissue evidence="2">Blood</tissue>
    </source>
</reference>
<dbReference type="Gene3D" id="1.10.10.10">
    <property type="entry name" value="Winged helix-like DNA-binding domain superfamily/Winged helix DNA-binding domain"/>
    <property type="match status" value="2"/>
</dbReference>
<proteinExistence type="predicted"/>
<dbReference type="PANTHER" id="PTHR22829">
    <property type="entry name" value="DEP DOMAIN PROTEIN"/>
    <property type="match status" value="1"/>
</dbReference>
<dbReference type="SUPFAM" id="SSF46785">
    <property type="entry name" value="Winged helix' DNA-binding domain"/>
    <property type="match status" value="2"/>
</dbReference>
<protein>
    <recommendedName>
        <fullName evidence="1">DEP domain-containing protein</fullName>
    </recommendedName>
</protein>
<feature type="domain" description="DEP" evidence="1">
    <location>
        <begin position="134"/>
        <end position="208"/>
    </location>
</feature>
<evidence type="ECO:0000313" key="2">
    <source>
        <dbReference type="EMBL" id="KAG8570195.1"/>
    </source>
</evidence>
<keyword evidence="3" id="KW-1185">Reference proteome</keyword>
<sequence>MKKRKHDGASKLKQDRSLDDIGEHRALGASRLRLHEEKIIKDRRHHLRTYPNCFVAREVIDWLIERKEASDRTIAIELMQKMIDTNIIHHVCDEFKDFKDAKLFYRFRKDDGTFPLDQEVKVFMRGQRLYEKIMNSDNSLLQAREEDGVSYERTFVASQIIDWLIQEQEAKTRSEAEQLCRRLLEHAVIQHGKRRPGYVSSGNHRFQTEV</sequence>
<evidence type="ECO:0000259" key="1">
    <source>
        <dbReference type="PROSITE" id="PS50186"/>
    </source>
</evidence>
<dbReference type="GO" id="GO:0005085">
    <property type="term" value="F:guanyl-nucleotide exchange factor activity"/>
    <property type="evidence" value="ECO:0007669"/>
    <property type="project" value="TreeGrafter"/>
</dbReference>
<dbReference type="PANTHER" id="PTHR22829:SF18">
    <property type="entry name" value="DEP DOMAIN-CONTAINING MTOR-INTERACTING PROTEIN"/>
    <property type="match status" value="1"/>
</dbReference>
<dbReference type="SMART" id="SM00049">
    <property type="entry name" value="DEP"/>
    <property type="match status" value="2"/>
</dbReference>
<gene>
    <name evidence="2" type="ORF">GDO81_011141</name>
</gene>
<dbReference type="EMBL" id="WNYA01000005">
    <property type="protein sequence ID" value="KAG8570195.1"/>
    <property type="molecule type" value="Genomic_DNA"/>
</dbReference>
<dbReference type="GO" id="GO:0007186">
    <property type="term" value="P:G protein-coupled receptor signaling pathway"/>
    <property type="evidence" value="ECO:0007669"/>
    <property type="project" value="TreeGrafter"/>
</dbReference>
<feature type="domain" description="DEP" evidence="1">
    <location>
        <begin position="28"/>
        <end position="109"/>
    </location>
</feature>
<dbReference type="InterPro" id="IPR000591">
    <property type="entry name" value="DEP_dom"/>
</dbReference>
<dbReference type="PROSITE" id="PS50186">
    <property type="entry name" value="DEP"/>
    <property type="match status" value="2"/>
</dbReference>
<comment type="caution">
    <text evidence="2">The sequence shown here is derived from an EMBL/GenBank/DDBJ whole genome shotgun (WGS) entry which is preliminary data.</text>
</comment>
<dbReference type="Proteomes" id="UP000824782">
    <property type="component" value="Unassembled WGS sequence"/>
</dbReference>
<accession>A0AAV7BCD2</accession>
<organism evidence="2 3">
    <name type="scientific">Engystomops pustulosus</name>
    <name type="common">Tungara frog</name>
    <name type="synonym">Physalaemus pustulosus</name>
    <dbReference type="NCBI Taxonomy" id="76066"/>
    <lineage>
        <taxon>Eukaryota</taxon>
        <taxon>Metazoa</taxon>
        <taxon>Chordata</taxon>
        <taxon>Craniata</taxon>
        <taxon>Vertebrata</taxon>
        <taxon>Euteleostomi</taxon>
        <taxon>Amphibia</taxon>
        <taxon>Batrachia</taxon>
        <taxon>Anura</taxon>
        <taxon>Neobatrachia</taxon>
        <taxon>Hyloidea</taxon>
        <taxon>Leptodactylidae</taxon>
        <taxon>Leiuperinae</taxon>
        <taxon>Engystomops</taxon>
    </lineage>
</organism>
<dbReference type="InterPro" id="IPR051832">
    <property type="entry name" value="mTOR-Rac_regulators"/>
</dbReference>
<evidence type="ECO:0000313" key="3">
    <source>
        <dbReference type="Proteomes" id="UP000824782"/>
    </source>
</evidence>
<dbReference type="GO" id="GO:0005886">
    <property type="term" value="C:plasma membrane"/>
    <property type="evidence" value="ECO:0007669"/>
    <property type="project" value="TreeGrafter"/>
</dbReference>
<dbReference type="GO" id="GO:0023051">
    <property type="term" value="P:regulation of signaling"/>
    <property type="evidence" value="ECO:0007669"/>
    <property type="project" value="TreeGrafter"/>
</dbReference>
<dbReference type="Pfam" id="PF00610">
    <property type="entry name" value="DEP"/>
    <property type="match status" value="2"/>
</dbReference>